<dbReference type="Proteomes" id="UP000054988">
    <property type="component" value="Unassembled WGS sequence"/>
</dbReference>
<reference evidence="1 2" key="1">
    <citation type="submission" date="2015-12" db="EMBL/GenBank/DDBJ databases">
        <title>Draft genome sequence of Moniliophthora roreri, the causal agent of frosty pod rot of cacao.</title>
        <authorList>
            <person name="Aime M.C."/>
            <person name="Diaz-Valderrama J.R."/>
            <person name="Kijpornyongpan T."/>
            <person name="Phillips-Mora W."/>
        </authorList>
    </citation>
    <scope>NUCLEOTIDE SEQUENCE [LARGE SCALE GENOMIC DNA]</scope>
    <source>
        <strain evidence="1 2">MCA 2952</strain>
    </source>
</reference>
<evidence type="ECO:0000313" key="1">
    <source>
        <dbReference type="EMBL" id="KTB43691.1"/>
    </source>
</evidence>
<accession>A0A0W0G556</accession>
<dbReference type="EMBL" id="LATX01001108">
    <property type="protein sequence ID" value="KTB43691.1"/>
    <property type="molecule type" value="Genomic_DNA"/>
</dbReference>
<protein>
    <submittedName>
        <fullName evidence="1">Uncharacterized protein</fullName>
    </submittedName>
</protein>
<organism evidence="1 2">
    <name type="scientific">Moniliophthora roreri</name>
    <name type="common">Frosty pod rot fungus</name>
    <name type="synonym">Monilia roreri</name>
    <dbReference type="NCBI Taxonomy" id="221103"/>
    <lineage>
        <taxon>Eukaryota</taxon>
        <taxon>Fungi</taxon>
        <taxon>Dikarya</taxon>
        <taxon>Basidiomycota</taxon>
        <taxon>Agaricomycotina</taxon>
        <taxon>Agaricomycetes</taxon>
        <taxon>Agaricomycetidae</taxon>
        <taxon>Agaricales</taxon>
        <taxon>Marasmiineae</taxon>
        <taxon>Marasmiaceae</taxon>
        <taxon>Moniliophthora</taxon>
    </lineage>
</organism>
<proteinExistence type="predicted"/>
<sequence>MLAVFNVEYIAVF</sequence>
<evidence type="ECO:0000313" key="2">
    <source>
        <dbReference type="Proteomes" id="UP000054988"/>
    </source>
</evidence>
<gene>
    <name evidence="1" type="ORF">WG66_3733</name>
</gene>
<comment type="caution">
    <text evidence="1">The sequence shown here is derived from an EMBL/GenBank/DDBJ whole genome shotgun (WGS) entry which is preliminary data.</text>
</comment>
<name>A0A0W0G556_MONRR</name>